<comment type="caution">
    <text evidence="1">The sequence shown here is derived from an EMBL/GenBank/DDBJ whole genome shotgun (WGS) entry which is preliminary data.</text>
</comment>
<reference evidence="1 2" key="1">
    <citation type="submission" date="2015-06" db="EMBL/GenBank/DDBJ databases">
        <title>Draft genome sequence of the purine-degrading Clostridium cylindrosporum HC-1 (DSM 605).</title>
        <authorList>
            <person name="Poehlein A."/>
            <person name="Schiel-Bengelsdorf B."/>
            <person name="Bengelsdorf F."/>
            <person name="Daniel R."/>
            <person name="Duerre P."/>
        </authorList>
    </citation>
    <scope>NUCLEOTIDE SEQUENCE [LARGE SCALE GENOMIC DNA]</scope>
    <source>
        <strain evidence="1 2">DSM 605</strain>
    </source>
</reference>
<accession>A0A0J8DFE5</accession>
<sequence>MNNLLCKAIGKIANFPPGKSFCLKDLLTEDEWASLSSSTTFGKEFKKQ</sequence>
<dbReference type="InterPro" id="IPR010813">
    <property type="entry name" value="DUF1413"/>
</dbReference>
<dbReference type="RefSeq" id="WP_161797098.1">
    <property type="nucleotide sequence ID" value="NZ_LFVU01000004.1"/>
</dbReference>
<dbReference type="AlphaFoldDB" id="A0A0J8DFE5"/>
<organism evidence="1 2">
    <name type="scientific">Clostridium cylindrosporum DSM 605</name>
    <dbReference type="NCBI Taxonomy" id="1121307"/>
    <lineage>
        <taxon>Bacteria</taxon>
        <taxon>Bacillati</taxon>
        <taxon>Bacillota</taxon>
        <taxon>Clostridia</taxon>
        <taxon>Eubacteriales</taxon>
        <taxon>Clostridiaceae</taxon>
        <taxon>Clostridium</taxon>
    </lineage>
</organism>
<dbReference type="PATRIC" id="fig|1121307.3.peg.2079"/>
<evidence type="ECO:0000313" key="1">
    <source>
        <dbReference type="EMBL" id="KMT22903.1"/>
    </source>
</evidence>
<dbReference type="Pfam" id="PF07205">
    <property type="entry name" value="DUF1413"/>
    <property type="match status" value="1"/>
</dbReference>
<protein>
    <submittedName>
        <fullName evidence="1">Uncharacterized protein</fullName>
    </submittedName>
</protein>
<dbReference type="STRING" id="1121307.CLCY_5c01420"/>
<keyword evidence="2" id="KW-1185">Reference proteome</keyword>
<name>A0A0J8DFE5_CLOCY</name>
<gene>
    <name evidence="1" type="ORF">CLCY_5c01420</name>
</gene>
<evidence type="ECO:0000313" key="2">
    <source>
        <dbReference type="Proteomes" id="UP000036756"/>
    </source>
</evidence>
<proteinExistence type="predicted"/>
<dbReference type="EMBL" id="LFVU01000004">
    <property type="protein sequence ID" value="KMT22903.1"/>
    <property type="molecule type" value="Genomic_DNA"/>
</dbReference>
<dbReference type="Proteomes" id="UP000036756">
    <property type="component" value="Unassembled WGS sequence"/>
</dbReference>